<accession>A0A4Q1SA98</accession>
<keyword evidence="9" id="KW-1185">Reference proteome</keyword>
<dbReference type="Proteomes" id="UP000290253">
    <property type="component" value="Unassembled WGS sequence"/>
</dbReference>
<evidence type="ECO:0000313" key="8">
    <source>
        <dbReference type="EMBL" id="RXS93672.1"/>
    </source>
</evidence>
<comment type="caution">
    <text evidence="8">The sequence shown here is derived from an EMBL/GenBank/DDBJ whole genome shotgun (WGS) entry which is preliminary data.</text>
</comment>
<feature type="domain" description="RlpA-like protein double-psi beta-barrel" evidence="7">
    <location>
        <begin position="111"/>
        <end position="197"/>
    </location>
</feature>
<sequence>MGLVDTNSPADHSASALQPYQEDSSSMARFRNTVSRQYRRLLQHPRLLIGMGAFAIAGTGSAGTMAYYLRPVEPLPASISTTQYMQATVSAQQALMAPPKSTHKSFNPLRGLASWYGSVLHGHTTASGEVFDESQMTACHNSLPFGTRVRVTDLNSNKSVVVRINDRGVLSSGRIIDLSSAAAEKLGILRAGIARVKLEVLGTPAHPDPGKS</sequence>
<dbReference type="InterPro" id="IPR036908">
    <property type="entry name" value="RlpA-like_sf"/>
</dbReference>
<keyword evidence="6" id="KW-0812">Transmembrane</keyword>
<reference evidence="8 9" key="1">
    <citation type="journal article" date="2016" name="Int. J. Syst. Evol. Microbiol.">
        <title>Acidipila dinghuensis sp. nov., an acidobacterium isolated from forest soil.</title>
        <authorList>
            <person name="Jiang Y.W."/>
            <person name="Wang J."/>
            <person name="Chen M.H."/>
            <person name="Lv Y.Y."/>
            <person name="Qiu L.H."/>
        </authorList>
    </citation>
    <scope>NUCLEOTIDE SEQUENCE [LARGE SCALE GENOMIC DNA]</scope>
    <source>
        <strain evidence="8 9">DHOF10</strain>
    </source>
</reference>
<keyword evidence="6" id="KW-1133">Transmembrane helix</keyword>
<dbReference type="GO" id="GO:0071555">
    <property type="term" value="P:cell wall organization"/>
    <property type="evidence" value="ECO:0007669"/>
    <property type="project" value="UniProtKB-KW"/>
</dbReference>
<evidence type="ECO:0000256" key="5">
    <source>
        <dbReference type="SAM" id="MobiDB-lite"/>
    </source>
</evidence>
<evidence type="ECO:0000313" key="9">
    <source>
        <dbReference type="Proteomes" id="UP000290253"/>
    </source>
</evidence>
<dbReference type="SUPFAM" id="SSF50685">
    <property type="entry name" value="Barwin-like endoglucanases"/>
    <property type="match status" value="1"/>
</dbReference>
<comment type="similarity">
    <text evidence="3 4">Belongs to the RlpA family.</text>
</comment>
<dbReference type="GO" id="GO:0008932">
    <property type="term" value="F:lytic endotransglycosylase activity"/>
    <property type="evidence" value="ECO:0007669"/>
    <property type="project" value="UniProtKB-UniRule"/>
</dbReference>
<dbReference type="OrthoDB" id="9779128at2"/>
<evidence type="ECO:0000256" key="2">
    <source>
        <dbReference type="ARBA" id="ARBA00023316"/>
    </source>
</evidence>
<dbReference type="NCBIfam" id="TIGR00413">
    <property type="entry name" value="rlpA"/>
    <property type="match status" value="1"/>
</dbReference>
<protein>
    <recommendedName>
        <fullName evidence="3">Probable endolytic peptidoglycan transglycosylase RlpA</fullName>
        <ecNumber evidence="3">4.2.2.-</ecNumber>
    </recommendedName>
</protein>
<dbReference type="GO" id="GO:0000270">
    <property type="term" value="P:peptidoglycan metabolic process"/>
    <property type="evidence" value="ECO:0007669"/>
    <property type="project" value="UniProtKB-UniRule"/>
</dbReference>
<dbReference type="CDD" id="cd22268">
    <property type="entry name" value="DPBB_RlpA-like"/>
    <property type="match status" value="1"/>
</dbReference>
<dbReference type="AlphaFoldDB" id="A0A4Q1SA98"/>
<dbReference type="PANTHER" id="PTHR34183:SF1">
    <property type="entry name" value="ENDOLYTIC PEPTIDOGLYCAN TRANSGLYCOSYLASE RLPA"/>
    <property type="match status" value="1"/>
</dbReference>
<keyword evidence="1 3" id="KW-0456">Lyase</keyword>
<dbReference type="InterPro" id="IPR009009">
    <property type="entry name" value="RlpA-like_DPBB"/>
</dbReference>
<dbReference type="InterPro" id="IPR012997">
    <property type="entry name" value="RplA"/>
</dbReference>
<feature type="transmembrane region" description="Helical" evidence="6">
    <location>
        <begin position="47"/>
        <end position="69"/>
    </location>
</feature>
<organism evidence="8 9">
    <name type="scientific">Silvibacterium dinghuense</name>
    <dbReference type="NCBI Taxonomy" id="1560006"/>
    <lineage>
        <taxon>Bacteria</taxon>
        <taxon>Pseudomonadati</taxon>
        <taxon>Acidobacteriota</taxon>
        <taxon>Terriglobia</taxon>
        <taxon>Terriglobales</taxon>
        <taxon>Acidobacteriaceae</taxon>
        <taxon>Silvibacterium</taxon>
    </lineage>
</organism>
<gene>
    <name evidence="3" type="primary">rlpA</name>
    <name evidence="8" type="ORF">ESZ00_16545</name>
</gene>
<keyword evidence="2 3" id="KW-0961">Cell wall biogenesis/degradation</keyword>
<name>A0A4Q1SA98_9BACT</name>
<evidence type="ECO:0000256" key="4">
    <source>
        <dbReference type="RuleBase" id="RU003495"/>
    </source>
</evidence>
<dbReference type="InterPro" id="IPR034718">
    <property type="entry name" value="RlpA"/>
</dbReference>
<feature type="region of interest" description="Disordered" evidence="5">
    <location>
        <begin position="1"/>
        <end position="28"/>
    </location>
</feature>
<dbReference type="PANTHER" id="PTHR34183">
    <property type="entry name" value="ENDOLYTIC PEPTIDOGLYCAN TRANSGLYCOSYLASE RLPA"/>
    <property type="match status" value="1"/>
</dbReference>
<dbReference type="EMBL" id="SDMK01000004">
    <property type="protein sequence ID" value="RXS93672.1"/>
    <property type="molecule type" value="Genomic_DNA"/>
</dbReference>
<comment type="function">
    <text evidence="3">Lytic transglycosylase with a strong preference for naked glycan strands that lack stem peptides.</text>
</comment>
<dbReference type="Pfam" id="PF03330">
    <property type="entry name" value="DPBB_1"/>
    <property type="match status" value="1"/>
</dbReference>
<evidence type="ECO:0000256" key="1">
    <source>
        <dbReference type="ARBA" id="ARBA00023239"/>
    </source>
</evidence>
<evidence type="ECO:0000259" key="7">
    <source>
        <dbReference type="Pfam" id="PF03330"/>
    </source>
</evidence>
<keyword evidence="6" id="KW-0472">Membrane</keyword>
<proteinExistence type="inferred from homology"/>
<dbReference type="Gene3D" id="2.40.40.10">
    <property type="entry name" value="RlpA-like domain"/>
    <property type="match status" value="1"/>
</dbReference>
<dbReference type="HAMAP" id="MF_02071">
    <property type="entry name" value="RlpA"/>
    <property type="match status" value="1"/>
</dbReference>
<dbReference type="EC" id="4.2.2.-" evidence="3"/>
<evidence type="ECO:0000256" key="6">
    <source>
        <dbReference type="SAM" id="Phobius"/>
    </source>
</evidence>
<evidence type="ECO:0000256" key="3">
    <source>
        <dbReference type="HAMAP-Rule" id="MF_02071"/>
    </source>
</evidence>